<comment type="similarity">
    <text evidence="2">Belongs to the SNF2/RAD54 helicase family.</text>
</comment>
<accession>A0A7T8JUF8</accession>
<evidence type="ECO:0000256" key="9">
    <source>
        <dbReference type="ARBA" id="ARBA00022801"/>
    </source>
</evidence>
<evidence type="ECO:0000256" key="10">
    <source>
        <dbReference type="ARBA" id="ARBA00022806"/>
    </source>
</evidence>
<comment type="function">
    <text evidence="16">Involved in mitotic DNA repair and meiotic recombination. Functions in the recombinational DNA repair pathway. Essential for interhomolog gene conversion (GC), but may have a less important role in intersister GC than spn-A/Rad51. In the presence of DNA, spn-A/Rad51 enhances the ATPase activity of okr/Rad54.</text>
</comment>
<dbReference type="PROSITE" id="PS51194">
    <property type="entry name" value="HELICASE_CTER"/>
    <property type="match status" value="1"/>
</dbReference>
<evidence type="ECO:0000256" key="16">
    <source>
        <dbReference type="ARBA" id="ARBA00024776"/>
    </source>
</evidence>
<dbReference type="Pfam" id="PF25875">
    <property type="entry name" value="WHD_Rad26_CSB"/>
    <property type="match status" value="1"/>
</dbReference>
<keyword evidence="10" id="KW-0347">Helicase</keyword>
<keyword evidence="11" id="KW-0067">ATP-binding</keyword>
<dbReference type="InterPro" id="IPR050496">
    <property type="entry name" value="SNF2_RAD54_helicase_repair"/>
</dbReference>
<dbReference type="Pfam" id="PF00176">
    <property type="entry name" value="SNF2-rel_dom"/>
    <property type="match status" value="1"/>
</dbReference>
<evidence type="ECO:0000256" key="8">
    <source>
        <dbReference type="ARBA" id="ARBA00022776"/>
    </source>
</evidence>
<keyword evidence="6" id="KW-0547">Nucleotide-binding</keyword>
<dbReference type="InterPro" id="IPR058951">
    <property type="entry name" value="WHD_Rad26_CSB-like"/>
</dbReference>
<dbReference type="SUPFAM" id="SSF52540">
    <property type="entry name" value="P-loop containing nucleoside triphosphate hydrolases"/>
    <property type="match status" value="2"/>
</dbReference>
<evidence type="ECO:0000256" key="5">
    <source>
        <dbReference type="ARBA" id="ARBA00022618"/>
    </source>
</evidence>
<dbReference type="CDD" id="cd22254">
    <property type="entry name" value="CSB_WHD"/>
    <property type="match status" value="1"/>
</dbReference>
<protein>
    <recommendedName>
        <fullName evidence="4">DNA repair and recombination protein RAD54-like</fullName>
    </recommendedName>
    <alternativeName>
        <fullName evidence="17">Protein okra</fullName>
    </alternativeName>
</protein>
<proteinExistence type="inferred from homology"/>
<feature type="domain" description="Helicase C-terminal" evidence="20">
    <location>
        <begin position="514"/>
        <end position="673"/>
    </location>
</feature>
<feature type="domain" description="Helicase ATP-binding" evidence="19">
    <location>
        <begin position="217"/>
        <end position="363"/>
    </location>
</feature>
<feature type="compositionally biased region" description="Basic and acidic residues" evidence="18">
    <location>
        <begin position="690"/>
        <end position="711"/>
    </location>
</feature>
<dbReference type="Gene3D" id="3.40.50.300">
    <property type="entry name" value="P-loop containing nucleotide triphosphate hydrolases"/>
    <property type="match status" value="1"/>
</dbReference>
<keyword evidence="9" id="KW-0378">Hydrolase</keyword>
<dbReference type="GO" id="GO:0006283">
    <property type="term" value="P:transcription-coupled nucleotide-excision repair"/>
    <property type="evidence" value="ECO:0007669"/>
    <property type="project" value="TreeGrafter"/>
</dbReference>
<dbReference type="EMBL" id="CP045907">
    <property type="protein sequence ID" value="QQP35453.1"/>
    <property type="molecule type" value="Genomic_DNA"/>
</dbReference>
<evidence type="ECO:0000256" key="13">
    <source>
        <dbReference type="ARBA" id="ARBA00023204"/>
    </source>
</evidence>
<keyword evidence="12" id="KW-0238">DNA-binding</keyword>
<evidence type="ECO:0000256" key="18">
    <source>
        <dbReference type="SAM" id="MobiDB-lite"/>
    </source>
</evidence>
<dbReference type="GO" id="GO:0005634">
    <property type="term" value="C:nucleus"/>
    <property type="evidence" value="ECO:0007669"/>
    <property type="project" value="TreeGrafter"/>
</dbReference>
<keyword evidence="14" id="KW-0539">Nucleus</keyword>
<dbReference type="GO" id="GO:0005524">
    <property type="term" value="F:ATP binding"/>
    <property type="evidence" value="ECO:0007669"/>
    <property type="project" value="InterPro"/>
</dbReference>
<feature type="compositionally biased region" description="Basic and acidic residues" evidence="18">
    <location>
        <begin position="147"/>
        <end position="156"/>
    </location>
</feature>
<keyword evidence="5" id="KW-0132">Cell division</keyword>
<feature type="compositionally biased region" description="Acidic residues" evidence="18">
    <location>
        <begin position="90"/>
        <end position="101"/>
    </location>
</feature>
<evidence type="ECO:0000256" key="4">
    <source>
        <dbReference type="ARBA" id="ARBA00015341"/>
    </source>
</evidence>
<feature type="region of interest" description="Disordered" evidence="18">
    <location>
        <begin position="143"/>
        <end position="169"/>
    </location>
</feature>
<evidence type="ECO:0000256" key="12">
    <source>
        <dbReference type="ARBA" id="ARBA00023125"/>
    </source>
</evidence>
<dbReference type="GO" id="GO:0051301">
    <property type="term" value="P:cell division"/>
    <property type="evidence" value="ECO:0007669"/>
    <property type="project" value="UniProtKB-KW"/>
</dbReference>
<gene>
    <name evidence="21" type="ORF">FKW44_023685</name>
</gene>
<dbReference type="PANTHER" id="PTHR45629:SF7">
    <property type="entry name" value="DNA EXCISION REPAIR PROTEIN ERCC-6-RELATED"/>
    <property type="match status" value="1"/>
</dbReference>
<evidence type="ECO:0000256" key="2">
    <source>
        <dbReference type="ARBA" id="ARBA00007025"/>
    </source>
</evidence>
<dbReference type="InterPro" id="IPR001650">
    <property type="entry name" value="Helicase_C-like"/>
</dbReference>
<dbReference type="InterPro" id="IPR049730">
    <property type="entry name" value="SNF2/RAD54-like_C"/>
</dbReference>
<evidence type="ECO:0000313" key="22">
    <source>
        <dbReference type="Proteomes" id="UP000595437"/>
    </source>
</evidence>
<dbReference type="PROSITE" id="PS51192">
    <property type="entry name" value="HELICASE_ATP_BIND_1"/>
    <property type="match status" value="1"/>
</dbReference>
<dbReference type="SMART" id="SM00487">
    <property type="entry name" value="DEXDc"/>
    <property type="match status" value="1"/>
</dbReference>
<feature type="region of interest" description="Disordered" evidence="18">
    <location>
        <begin position="90"/>
        <end position="109"/>
    </location>
</feature>
<dbReference type="CDD" id="cd18793">
    <property type="entry name" value="SF2_C_SNF"/>
    <property type="match status" value="1"/>
</dbReference>
<evidence type="ECO:0000256" key="17">
    <source>
        <dbReference type="ARBA" id="ARBA00029956"/>
    </source>
</evidence>
<keyword evidence="15" id="KW-0131">Cell cycle</keyword>
<evidence type="ECO:0000313" key="21">
    <source>
        <dbReference type="EMBL" id="QQP35453.1"/>
    </source>
</evidence>
<dbReference type="InterPro" id="IPR038718">
    <property type="entry name" value="SNF2-like_sf"/>
</dbReference>
<comment type="subcellular location">
    <subcellularLocation>
        <location evidence="1">Nucleus</location>
    </subcellularLocation>
</comment>
<keyword evidence="7" id="KW-0227">DNA damage</keyword>
<dbReference type="GO" id="GO:0008094">
    <property type="term" value="F:ATP-dependent activity, acting on DNA"/>
    <property type="evidence" value="ECO:0007669"/>
    <property type="project" value="TreeGrafter"/>
</dbReference>
<evidence type="ECO:0000256" key="3">
    <source>
        <dbReference type="ARBA" id="ARBA00011467"/>
    </source>
</evidence>
<keyword evidence="8" id="KW-0498">Mitosis</keyword>
<feature type="non-terminal residue" evidence="21">
    <location>
        <position position="1"/>
    </location>
</feature>
<dbReference type="OrthoDB" id="413460at2759"/>
<evidence type="ECO:0000256" key="6">
    <source>
        <dbReference type="ARBA" id="ARBA00022741"/>
    </source>
</evidence>
<reference evidence="22" key="1">
    <citation type="submission" date="2021-01" db="EMBL/GenBank/DDBJ databases">
        <title>Caligus Genome Assembly.</title>
        <authorList>
            <person name="Gallardo-Escarate C."/>
        </authorList>
    </citation>
    <scope>NUCLEOTIDE SEQUENCE [LARGE SCALE GENOMIC DNA]</scope>
</reference>
<keyword evidence="13" id="KW-0234">DNA repair</keyword>
<dbReference type="InterPro" id="IPR027417">
    <property type="entry name" value="P-loop_NTPase"/>
</dbReference>
<evidence type="ECO:0000256" key="1">
    <source>
        <dbReference type="ARBA" id="ARBA00004123"/>
    </source>
</evidence>
<organism evidence="21 22">
    <name type="scientific">Caligus rogercresseyi</name>
    <name type="common">Sea louse</name>
    <dbReference type="NCBI Taxonomy" id="217165"/>
    <lineage>
        <taxon>Eukaryota</taxon>
        <taxon>Metazoa</taxon>
        <taxon>Ecdysozoa</taxon>
        <taxon>Arthropoda</taxon>
        <taxon>Crustacea</taxon>
        <taxon>Multicrustacea</taxon>
        <taxon>Hexanauplia</taxon>
        <taxon>Copepoda</taxon>
        <taxon>Siphonostomatoida</taxon>
        <taxon>Caligidae</taxon>
        <taxon>Caligus</taxon>
    </lineage>
</organism>
<dbReference type="InterPro" id="IPR000330">
    <property type="entry name" value="SNF2_N"/>
</dbReference>
<dbReference type="Proteomes" id="UP000595437">
    <property type="component" value="Chromosome 18"/>
</dbReference>
<name>A0A7T8JUF8_CALRO</name>
<dbReference type="AlphaFoldDB" id="A0A7T8JUF8"/>
<evidence type="ECO:0000256" key="15">
    <source>
        <dbReference type="ARBA" id="ARBA00023306"/>
    </source>
</evidence>
<dbReference type="PANTHER" id="PTHR45629">
    <property type="entry name" value="SNF2/RAD54 FAMILY MEMBER"/>
    <property type="match status" value="1"/>
</dbReference>
<dbReference type="SMART" id="SM00490">
    <property type="entry name" value="HELICc"/>
    <property type="match status" value="1"/>
</dbReference>
<sequence>FESQALQDMDSALQIREIQRRNEAYKKELKSLLISLRKGSQPSETLKRGLLRQSHLFQRLGPEETQGLNPVFIPGIKLTPEDKIRLCVDSEPEEEENDQETEQEKNVRLGEMTAFGSKLVEEDIVSESPEAFKSYFKEQLSRSNHKRSLESDRECPRTSPKKHRSSDDGDKKVYLKRLSTWKSSLTPEDAALDTKYEKLQNGLKVPYRIWSRLYKYQKLHMQDVGGILGDEMGLGKTVQILAYLASLSYSSLGLGPTLIVCPATLMHQWVQESHAWWPLFRAAVLHDSGSYSGKSRKGLIHSIFEAKGILITSYNGIVSFKNDITSLKWDYVILDEGHKIRNPDALATLAVKSIPTTHRIILSELWSLFDFIYPGKLGTLPVFMQEFSVPITQGGYANASRIAVATAYKCATVLRDTINPYLLRRMKSDVKDHINLPEKSEQILFCRLTDEQRSAYRSYLDSGGLQSILEGRSKVFSGLTILRKICNHPDLHLCGAAEGNSKFGHWRKSGKMVVVEALLKLWKKQGHRVLLFSQSRQLLSILESFVQSREYTFYKLDGTTPVSLRQSLIDKFNKDPKIFLFLLTTKVGGLGVNLTGANRVVIFDPDWNPSTDTQARERAWRIGQKNQVTVYRLITSGTIEEKIYHRQIFKQFLVNRVLKDPRQRRFFKGKDSTETSAIFAGTGSVVRKKDCFKPKKKKEMDKTDRNGETHQSKLSHKPKDKKIDGIRISNLVKRRSKESRSEDAEEKDDASNDSTQQASDQDNYVLSKLFKKSGVQSALKHDVIIESADSDFTLIEQEAENVARDAIKNLRLSRRRILPVESGVPTWTGSNGGVKSGYSFGNKKKKNSVVNRAKSKNNEDKMSAQDILSKINKRNAFSDLRAGDSSSSSEGGELLADIRNYVAFQAAEDGFASTQELLDRFKSRLPPQKSHLFKALLKELCTFGRDSSGIGRWALKEEFR</sequence>
<evidence type="ECO:0000256" key="7">
    <source>
        <dbReference type="ARBA" id="ARBA00022763"/>
    </source>
</evidence>
<dbReference type="Pfam" id="PF00271">
    <property type="entry name" value="Helicase_C"/>
    <property type="match status" value="1"/>
</dbReference>
<evidence type="ECO:0000259" key="19">
    <source>
        <dbReference type="PROSITE" id="PS51192"/>
    </source>
</evidence>
<evidence type="ECO:0000259" key="20">
    <source>
        <dbReference type="PROSITE" id="PS51194"/>
    </source>
</evidence>
<comment type="subunit">
    <text evidence="3">Interacts (via N-terminus) with spn-A/Rad51.</text>
</comment>
<dbReference type="Gene3D" id="3.40.50.10810">
    <property type="entry name" value="Tandem AAA-ATPase domain"/>
    <property type="match status" value="1"/>
</dbReference>
<feature type="region of interest" description="Disordered" evidence="18">
    <location>
        <begin position="690"/>
        <end position="760"/>
    </location>
</feature>
<dbReference type="GO" id="GO:0016787">
    <property type="term" value="F:hydrolase activity"/>
    <property type="evidence" value="ECO:0007669"/>
    <property type="project" value="UniProtKB-KW"/>
</dbReference>
<evidence type="ECO:0000256" key="11">
    <source>
        <dbReference type="ARBA" id="ARBA00022840"/>
    </source>
</evidence>
<evidence type="ECO:0000256" key="14">
    <source>
        <dbReference type="ARBA" id="ARBA00023242"/>
    </source>
</evidence>
<keyword evidence="22" id="KW-1185">Reference proteome</keyword>
<dbReference type="InterPro" id="IPR014001">
    <property type="entry name" value="Helicase_ATP-bd"/>
</dbReference>